<keyword evidence="4" id="KW-1185">Reference proteome</keyword>
<dbReference type="InterPro" id="IPR025112">
    <property type="entry name" value="PCMD"/>
</dbReference>
<organism evidence="3 4">
    <name type="scientific">Chitinophaga horti</name>
    <dbReference type="NCBI Taxonomy" id="2920382"/>
    <lineage>
        <taxon>Bacteria</taxon>
        <taxon>Pseudomonadati</taxon>
        <taxon>Bacteroidota</taxon>
        <taxon>Chitinophagia</taxon>
        <taxon>Chitinophagales</taxon>
        <taxon>Chitinophagaceae</taxon>
        <taxon>Chitinophaga</taxon>
    </lineage>
</organism>
<dbReference type="Pfam" id="PF13201">
    <property type="entry name" value="PCMD"/>
    <property type="match status" value="1"/>
</dbReference>
<name>A0ABY6JBC1_9BACT</name>
<feature type="domain" description="Putative carbohydrate metabolism" evidence="2">
    <location>
        <begin position="121"/>
        <end position="350"/>
    </location>
</feature>
<dbReference type="RefSeq" id="WP_264283384.1">
    <property type="nucleotide sequence ID" value="NZ_CP107006.1"/>
</dbReference>
<reference evidence="3" key="1">
    <citation type="submission" date="2022-10" db="EMBL/GenBank/DDBJ databases">
        <title>Chitinophaga sp. nov., isolated from soil.</title>
        <authorList>
            <person name="Jeon C.O."/>
        </authorList>
    </citation>
    <scope>NUCLEOTIDE SEQUENCE</scope>
    <source>
        <strain evidence="3">R8</strain>
    </source>
</reference>
<dbReference type="InterPro" id="IPR038653">
    <property type="entry name" value="Put_CMD_sf"/>
</dbReference>
<evidence type="ECO:0000259" key="2">
    <source>
        <dbReference type="Pfam" id="PF13201"/>
    </source>
</evidence>
<dbReference type="Proteomes" id="UP001162741">
    <property type="component" value="Chromosome"/>
</dbReference>
<dbReference type="Gene3D" id="2.60.120.890">
    <property type="entry name" value="BT2081, beta-jelly-roll domain"/>
    <property type="match status" value="1"/>
</dbReference>
<evidence type="ECO:0000313" key="4">
    <source>
        <dbReference type="Proteomes" id="UP001162741"/>
    </source>
</evidence>
<keyword evidence="1" id="KW-0732">Signal</keyword>
<evidence type="ECO:0000256" key="1">
    <source>
        <dbReference type="SAM" id="SignalP"/>
    </source>
</evidence>
<dbReference type="EMBL" id="CP107006">
    <property type="protein sequence ID" value="UYQ95687.1"/>
    <property type="molecule type" value="Genomic_DNA"/>
</dbReference>
<accession>A0ABY6JBC1</accession>
<protein>
    <submittedName>
        <fullName evidence="3">PCMD domain-containing protein</fullName>
    </submittedName>
</protein>
<dbReference type="Gene3D" id="2.60.40.2340">
    <property type="match status" value="1"/>
</dbReference>
<evidence type="ECO:0000313" key="3">
    <source>
        <dbReference type="EMBL" id="UYQ95687.1"/>
    </source>
</evidence>
<gene>
    <name evidence="3" type="ORF">MKQ68_11295</name>
</gene>
<feature type="chain" id="PRO_5046800964" evidence="1">
    <location>
        <begin position="23"/>
        <end position="352"/>
    </location>
</feature>
<feature type="signal peptide" evidence="1">
    <location>
        <begin position="1"/>
        <end position="22"/>
    </location>
</feature>
<proteinExistence type="predicted"/>
<sequence length="352" mass="37772">MKRIALLLFVVISPILSCIKPALPNPEADIEKFDIDPGLTTGNTFIDQANRKIRVFLTAEAFDNGFAPSIGVSSGATITPASGDSIFPKNQTINYEVTSASGENKKTYTIEIVNVGDWSFEFENWTEHPEDHYETPVEASGISLWTSGNPGAALSGLPKQVSAYPTKSTTDGYRGTKAAELVTIKGTFLSEFVGIYLIAGSIFLGDFNSSMALANPLAATEFGEPYVGLPDRFIGYYKYAPGAVFQDKAANPVAGRTDKCAIYAVLYKGPELLNGTNILTSDRVLATAILPDGTGKSDFTRFEIPFTYKPGWEANAQNLMMAIVASSSSEGDHYAGAIGSRLVIDSLTIIPK</sequence>